<name>A0ABY8AQ48_9GAMM</name>
<evidence type="ECO:0000313" key="5">
    <source>
        <dbReference type="Proteomes" id="UP001222087"/>
    </source>
</evidence>
<keyword evidence="2" id="KW-1133">Transmembrane helix</keyword>
<dbReference type="InterPro" id="IPR021109">
    <property type="entry name" value="Peptidase_aspartic_dom_sf"/>
</dbReference>
<reference evidence="4 5" key="1">
    <citation type="submission" date="2023-02" db="EMBL/GenBank/DDBJ databases">
        <title>Genome Sequence of L. cardiaca H63T.</title>
        <authorList>
            <person name="Lopez A.E."/>
            <person name="Cianciotto N.P."/>
        </authorList>
    </citation>
    <scope>NUCLEOTIDE SEQUENCE [LARGE SCALE GENOMIC DNA]</scope>
    <source>
        <strain evidence="4 5">H63</strain>
    </source>
</reference>
<evidence type="ECO:0000256" key="1">
    <source>
        <dbReference type="ARBA" id="ARBA00022801"/>
    </source>
</evidence>
<sequence>MSDNHYTKAGRFMFLAVWLIFFGLLFWFFHYYQNAEQGQYQVNAGTVSVTPDPQGHYYVDGYINDHPVKFLLDTGATLVAIPENLAKKMNLRGRYAVTIKTAGGEVTGSLTRLENLSFADFKFQNIKAVIVPTDNDNVVLLGMNVLAQFDLSQKGKRLILKKS</sequence>
<dbReference type="RefSeq" id="WP_275088165.1">
    <property type="nucleotide sequence ID" value="NZ_CP119078.1"/>
</dbReference>
<keyword evidence="5" id="KW-1185">Reference proteome</keyword>
<dbReference type="InterPro" id="IPR001969">
    <property type="entry name" value="Aspartic_peptidase_AS"/>
</dbReference>
<dbReference type="CDD" id="cd05483">
    <property type="entry name" value="retropepsin_like_bacteria"/>
    <property type="match status" value="1"/>
</dbReference>
<dbReference type="InterPro" id="IPR001995">
    <property type="entry name" value="Peptidase_A2_cat"/>
</dbReference>
<proteinExistence type="predicted"/>
<dbReference type="SUPFAM" id="SSF50630">
    <property type="entry name" value="Acid proteases"/>
    <property type="match status" value="1"/>
</dbReference>
<keyword evidence="1" id="KW-0378">Hydrolase</keyword>
<feature type="domain" description="Peptidase A2" evidence="3">
    <location>
        <begin position="68"/>
        <end position="145"/>
    </location>
</feature>
<dbReference type="InterPro" id="IPR011969">
    <property type="entry name" value="Clan_AA_Asp_peptidase_C"/>
</dbReference>
<evidence type="ECO:0000313" key="4">
    <source>
        <dbReference type="EMBL" id="WED42341.1"/>
    </source>
</evidence>
<accession>A0ABY8AQ48</accession>
<evidence type="ECO:0000259" key="3">
    <source>
        <dbReference type="PROSITE" id="PS50175"/>
    </source>
</evidence>
<organism evidence="4 5">
    <name type="scientific">Legionella cardiaca</name>
    <dbReference type="NCBI Taxonomy" id="1071983"/>
    <lineage>
        <taxon>Bacteria</taxon>
        <taxon>Pseudomonadati</taxon>
        <taxon>Pseudomonadota</taxon>
        <taxon>Gammaproteobacteria</taxon>
        <taxon>Legionellales</taxon>
        <taxon>Legionellaceae</taxon>
        <taxon>Legionella</taxon>
    </lineage>
</organism>
<dbReference type="Gene3D" id="2.40.70.10">
    <property type="entry name" value="Acid Proteases"/>
    <property type="match status" value="1"/>
</dbReference>
<dbReference type="PROSITE" id="PS50175">
    <property type="entry name" value="ASP_PROT_RETROV"/>
    <property type="match status" value="1"/>
</dbReference>
<gene>
    <name evidence="4" type="ORF">PXX05_10465</name>
</gene>
<dbReference type="EMBL" id="CP119078">
    <property type="protein sequence ID" value="WED42341.1"/>
    <property type="molecule type" value="Genomic_DNA"/>
</dbReference>
<dbReference type="InterPro" id="IPR034122">
    <property type="entry name" value="Retropepsin-like_bacterial"/>
</dbReference>
<protein>
    <submittedName>
        <fullName evidence="4">Retropepsin-like aspartic protease</fullName>
    </submittedName>
</protein>
<keyword evidence="2" id="KW-0472">Membrane</keyword>
<dbReference type="PROSITE" id="PS00141">
    <property type="entry name" value="ASP_PROTEASE"/>
    <property type="match status" value="1"/>
</dbReference>
<evidence type="ECO:0000256" key="2">
    <source>
        <dbReference type="SAM" id="Phobius"/>
    </source>
</evidence>
<dbReference type="Pfam" id="PF13975">
    <property type="entry name" value="gag-asp_proteas"/>
    <property type="match status" value="1"/>
</dbReference>
<dbReference type="NCBIfam" id="TIGR02281">
    <property type="entry name" value="clan_AA_DTGA"/>
    <property type="match status" value="1"/>
</dbReference>
<dbReference type="Proteomes" id="UP001222087">
    <property type="component" value="Chromosome"/>
</dbReference>
<keyword evidence="2" id="KW-0812">Transmembrane</keyword>
<feature type="transmembrane region" description="Helical" evidence="2">
    <location>
        <begin position="12"/>
        <end position="32"/>
    </location>
</feature>